<protein>
    <submittedName>
        <fullName evidence="2">Metal-dependent hydrolase of the beta-lactamase superfamily I</fullName>
    </submittedName>
</protein>
<dbReference type="GO" id="GO:0016787">
    <property type="term" value="F:hydrolase activity"/>
    <property type="evidence" value="ECO:0007669"/>
    <property type="project" value="UniProtKB-KW"/>
</dbReference>
<dbReference type="PANTHER" id="PTHR42663:SF6">
    <property type="entry name" value="HYDROLASE C777.06C-RELATED"/>
    <property type="match status" value="1"/>
</dbReference>
<feature type="domain" description="Metallo-beta-lactamase" evidence="1">
    <location>
        <begin position="35"/>
        <end position="202"/>
    </location>
</feature>
<dbReference type="SMART" id="SM00849">
    <property type="entry name" value="Lactamase_B"/>
    <property type="match status" value="1"/>
</dbReference>
<dbReference type="HOGENOM" id="CLU_044538_2_1_0"/>
<gene>
    <name evidence="2" type="ORF">OP10G_2862</name>
</gene>
<dbReference type="KEGG" id="fgi:OP10G_2862"/>
<dbReference type="CDD" id="cd16279">
    <property type="entry name" value="metallo-hydrolase-like_MBL-fold"/>
    <property type="match status" value="1"/>
</dbReference>
<evidence type="ECO:0000259" key="1">
    <source>
        <dbReference type="SMART" id="SM00849"/>
    </source>
</evidence>
<dbReference type="Pfam" id="PF12706">
    <property type="entry name" value="Lactamase_B_2"/>
    <property type="match status" value="1"/>
</dbReference>
<dbReference type="SUPFAM" id="SSF56281">
    <property type="entry name" value="Metallo-hydrolase/oxidoreductase"/>
    <property type="match status" value="1"/>
</dbReference>
<dbReference type="Proteomes" id="UP000027982">
    <property type="component" value="Chromosome"/>
</dbReference>
<keyword evidence="2" id="KW-0378">Hydrolase</keyword>
<keyword evidence="3" id="KW-1185">Reference proteome</keyword>
<evidence type="ECO:0000313" key="3">
    <source>
        <dbReference type="Proteomes" id="UP000027982"/>
    </source>
</evidence>
<sequence length="260" mass="29425">MAQAIVLGSGTSNGVPMLGVEYPPEYLANPKNHRTRSSILIEGPTGNLLVDCSPEMRLQMSRERIYDVEAVLITHTHADHVMGMDDLRSICMKTRQAVPVYTLPIYQEDIRRIYSYAFRDFPEGVFVPRFDLRDVPVDLEVGGLRIRTFLVEHGGTTVIGLRVGGFAYITDVSRIPDEAMRELDDLDVLMIDAVRIRPHPNHFNLEQAIAISKQIGARKTYLTHLSHDYDHDETNAQLPYSFELAWDGLKIQIEAEAAYL</sequence>
<accession>A0A068NTY4</accession>
<dbReference type="STRING" id="661478.OP10G_2862"/>
<dbReference type="Gene3D" id="3.60.15.10">
    <property type="entry name" value="Ribonuclease Z/Hydroxyacylglutathione hydrolase-like"/>
    <property type="match status" value="1"/>
</dbReference>
<evidence type="ECO:0000313" key="2">
    <source>
        <dbReference type="EMBL" id="AIE86230.1"/>
    </source>
</evidence>
<dbReference type="InterPro" id="IPR001279">
    <property type="entry name" value="Metallo-B-lactamas"/>
</dbReference>
<dbReference type="AlphaFoldDB" id="A0A068NTY4"/>
<dbReference type="EMBL" id="CP007139">
    <property type="protein sequence ID" value="AIE86230.1"/>
    <property type="molecule type" value="Genomic_DNA"/>
</dbReference>
<organism evidence="2 3">
    <name type="scientific">Fimbriimonas ginsengisoli Gsoil 348</name>
    <dbReference type="NCBI Taxonomy" id="661478"/>
    <lineage>
        <taxon>Bacteria</taxon>
        <taxon>Bacillati</taxon>
        <taxon>Armatimonadota</taxon>
        <taxon>Fimbriimonadia</taxon>
        <taxon>Fimbriimonadales</taxon>
        <taxon>Fimbriimonadaceae</taxon>
        <taxon>Fimbriimonas</taxon>
    </lineage>
</organism>
<dbReference type="eggNOG" id="COG1235">
    <property type="taxonomic scope" value="Bacteria"/>
</dbReference>
<reference evidence="2 3" key="1">
    <citation type="journal article" date="2014" name="PLoS ONE">
        <title>The first complete genome sequence of the class fimbriimonadia in the phylum armatimonadetes.</title>
        <authorList>
            <person name="Hu Z.Y."/>
            <person name="Wang Y.Z."/>
            <person name="Im W.T."/>
            <person name="Wang S.Y."/>
            <person name="Zhao G.P."/>
            <person name="Zheng H.J."/>
            <person name="Quan Z.X."/>
        </authorList>
    </citation>
    <scope>NUCLEOTIDE SEQUENCE [LARGE SCALE GENOMIC DNA]</scope>
    <source>
        <strain evidence="2">Gsoil 348</strain>
    </source>
</reference>
<proteinExistence type="predicted"/>
<dbReference type="InterPro" id="IPR036866">
    <property type="entry name" value="RibonucZ/Hydroxyglut_hydro"/>
</dbReference>
<dbReference type="PANTHER" id="PTHR42663">
    <property type="entry name" value="HYDROLASE C777.06C-RELATED-RELATED"/>
    <property type="match status" value="1"/>
</dbReference>
<name>A0A068NTY4_FIMGI</name>